<dbReference type="Proteomes" id="UP000701702">
    <property type="component" value="Unassembled WGS sequence"/>
</dbReference>
<sequence>MPVSQKVGELMDFTIANLHGWLPYRMRRALRMPIAERAS</sequence>
<accession>A0ABM8WR10</accession>
<evidence type="ECO:0000313" key="1">
    <source>
        <dbReference type="EMBL" id="CAG9169867.1"/>
    </source>
</evidence>
<evidence type="ECO:0000313" key="2">
    <source>
        <dbReference type="Proteomes" id="UP000701702"/>
    </source>
</evidence>
<organism evidence="1 2">
    <name type="scientific">Cupriavidus pinatubonensis</name>
    <dbReference type="NCBI Taxonomy" id="248026"/>
    <lineage>
        <taxon>Bacteria</taxon>
        <taxon>Pseudomonadati</taxon>
        <taxon>Pseudomonadota</taxon>
        <taxon>Betaproteobacteria</taxon>
        <taxon>Burkholderiales</taxon>
        <taxon>Burkholderiaceae</taxon>
        <taxon>Cupriavidus</taxon>
    </lineage>
</organism>
<proteinExistence type="predicted"/>
<name>A0ABM8WR10_9BURK</name>
<reference evidence="1 2" key="1">
    <citation type="submission" date="2021-08" db="EMBL/GenBank/DDBJ databases">
        <authorList>
            <person name="Peeters C."/>
        </authorList>
    </citation>
    <scope>NUCLEOTIDE SEQUENCE [LARGE SCALE GENOMIC DNA]</scope>
    <source>
        <strain evidence="1 2">LMG 23994</strain>
    </source>
</reference>
<protein>
    <submittedName>
        <fullName evidence="1">Uncharacterized protein</fullName>
    </submittedName>
</protein>
<gene>
    <name evidence="1" type="ORF">LMG23994_01703</name>
</gene>
<keyword evidence="2" id="KW-1185">Reference proteome</keyword>
<dbReference type="EMBL" id="CAJZAF010000007">
    <property type="protein sequence ID" value="CAG9169867.1"/>
    <property type="molecule type" value="Genomic_DNA"/>
</dbReference>
<comment type="caution">
    <text evidence="1">The sequence shown here is derived from an EMBL/GenBank/DDBJ whole genome shotgun (WGS) entry which is preliminary data.</text>
</comment>